<evidence type="ECO:0000313" key="1">
    <source>
        <dbReference type="EMBL" id="KAI4321579.1"/>
    </source>
</evidence>
<proteinExistence type="predicted"/>
<protein>
    <submittedName>
        <fullName evidence="1">Uncharacterized protein</fullName>
    </submittedName>
</protein>
<evidence type="ECO:0000313" key="2">
    <source>
        <dbReference type="Proteomes" id="UP001057402"/>
    </source>
</evidence>
<dbReference type="EMBL" id="CM042889">
    <property type="protein sequence ID" value="KAI4321579.1"/>
    <property type="molecule type" value="Genomic_DNA"/>
</dbReference>
<dbReference type="Proteomes" id="UP001057402">
    <property type="component" value="Chromosome 10"/>
</dbReference>
<organism evidence="1 2">
    <name type="scientific">Melastoma candidum</name>
    <dbReference type="NCBI Taxonomy" id="119954"/>
    <lineage>
        <taxon>Eukaryota</taxon>
        <taxon>Viridiplantae</taxon>
        <taxon>Streptophyta</taxon>
        <taxon>Embryophyta</taxon>
        <taxon>Tracheophyta</taxon>
        <taxon>Spermatophyta</taxon>
        <taxon>Magnoliopsida</taxon>
        <taxon>eudicotyledons</taxon>
        <taxon>Gunneridae</taxon>
        <taxon>Pentapetalae</taxon>
        <taxon>rosids</taxon>
        <taxon>malvids</taxon>
        <taxon>Myrtales</taxon>
        <taxon>Melastomataceae</taxon>
        <taxon>Melastomatoideae</taxon>
        <taxon>Melastomateae</taxon>
        <taxon>Melastoma</taxon>
    </lineage>
</organism>
<accession>A0ACB9MDW0</accession>
<name>A0ACB9MDW0_9MYRT</name>
<gene>
    <name evidence="1" type="ORF">MLD38_034944</name>
</gene>
<reference evidence="2" key="1">
    <citation type="journal article" date="2023" name="Front. Plant Sci.">
        <title>Chromosomal-level genome assembly of Melastoma candidum provides insights into trichome evolution.</title>
        <authorList>
            <person name="Zhong Y."/>
            <person name="Wu W."/>
            <person name="Sun C."/>
            <person name="Zou P."/>
            <person name="Liu Y."/>
            <person name="Dai S."/>
            <person name="Zhou R."/>
        </authorList>
    </citation>
    <scope>NUCLEOTIDE SEQUENCE [LARGE SCALE GENOMIC DNA]</scope>
</reference>
<comment type="caution">
    <text evidence="1">The sequence shown here is derived from an EMBL/GenBank/DDBJ whole genome shotgun (WGS) entry which is preliminary data.</text>
</comment>
<keyword evidence="2" id="KW-1185">Reference proteome</keyword>
<sequence length="277" mass="30683">MGGPEPVPFKALRENSFYLDMRVLDIFPIGPVMKENGPKTLRQSDRDCLEWLDKQPERSVLLVSMGSGGTLTHEQLTEMAWGLELSQQRFIWVVRRPADATRSGTFFKAGRNEDDDPRTYLPEGFLDKTREVGIIMPSWIAQGAVIAHRSTGAFLTHCGWNSTIESIANGLPTIAWPLYAEQRMNAVMLKEELGVAVKVRASGEDPVFGREEIAQSVRLVMEGEEGRVIRAKVGELMDSAAKASEPGGPSEVALASACMSWKSQELLRVCFSNVLTR</sequence>